<evidence type="ECO:0000256" key="1">
    <source>
        <dbReference type="ARBA" id="ARBA00004123"/>
    </source>
</evidence>
<dbReference type="GO" id="GO:0005634">
    <property type="term" value="C:nucleus"/>
    <property type="evidence" value="ECO:0007669"/>
    <property type="project" value="UniProtKB-SubCell"/>
</dbReference>
<evidence type="ECO:0000256" key="15">
    <source>
        <dbReference type="ARBA" id="ARBA00030396"/>
    </source>
</evidence>
<dbReference type="PROSITE" id="PS51908">
    <property type="entry name" value="ZF_UBZ4"/>
    <property type="match status" value="1"/>
</dbReference>
<dbReference type="Pfam" id="PF10263">
    <property type="entry name" value="SprT-like"/>
    <property type="match status" value="1"/>
</dbReference>
<evidence type="ECO:0000256" key="8">
    <source>
        <dbReference type="ARBA" id="ARBA00022771"/>
    </source>
</evidence>
<evidence type="ECO:0000256" key="4">
    <source>
        <dbReference type="ARBA" id="ARBA00022454"/>
    </source>
</evidence>
<keyword evidence="6" id="KW-0479">Metal-binding</keyword>
<gene>
    <name evidence="19" type="ORF">D9C73_010315</name>
</gene>
<dbReference type="Pfam" id="PF22934">
    <property type="entry name" value="SPRTN_ZBD"/>
    <property type="match status" value="1"/>
</dbReference>
<feature type="compositionally biased region" description="Low complexity" evidence="17">
    <location>
        <begin position="421"/>
        <end position="437"/>
    </location>
</feature>
<keyword evidence="10" id="KW-0862">Zinc</keyword>
<name>A0A4U5UKX0_COLLU</name>
<evidence type="ECO:0000256" key="16">
    <source>
        <dbReference type="PROSITE-ProRule" id="PRU01256"/>
    </source>
</evidence>
<proteinExistence type="inferred from homology"/>
<feature type="compositionally biased region" description="Polar residues" evidence="17">
    <location>
        <begin position="376"/>
        <end position="389"/>
    </location>
</feature>
<keyword evidence="13" id="KW-0539">Nucleus</keyword>
<evidence type="ECO:0000256" key="9">
    <source>
        <dbReference type="ARBA" id="ARBA00022801"/>
    </source>
</evidence>
<keyword evidence="20" id="KW-1185">Reference proteome</keyword>
<dbReference type="GO" id="GO:0005694">
    <property type="term" value="C:chromosome"/>
    <property type="evidence" value="ECO:0007669"/>
    <property type="project" value="UniProtKB-SubCell"/>
</dbReference>
<dbReference type="InterPro" id="IPR006642">
    <property type="entry name" value="Rad18_UBZ4"/>
</dbReference>
<feature type="compositionally biased region" description="Polar residues" evidence="17">
    <location>
        <begin position="444"/>
        <end position="462"/>
    </location>
</feature>
<keyword evidence="11" id="KW-0482">Metalloprotease</keyword>
<dbReference type="FunFam" id="3.30.160.60:FF:000331">
    <property type="entry name" value="E3 ubiquitin-protein ligase RAD18"/>
    <property type="match status" value="1"/>
</dbReference>
<feature type="region of interest" description="Disordered" evidence="17">
    <location>
        <begin position="541"/>
        <end position="593"/>
    </location>
</feature>
<evidence type="ECO:0000256" key="17">
    <source>
        <dbReference type="SAM" id="MobiDB-lite"/>
    </source>
</evidence>
<organism evidence="19 20">
    <name type="scientific">Collichthys lucidus</name>
    <name type="common">Big head croaker</name>
    <name type="synonym">Sciaena lucida</name>
    <dbReference type="NCBI Taxonomy" id="240159"/>
    <lineage>
        <taxon>Eukaryota</taxon>
        <taxon>Metazoa</taxon>
        <taxon>Chordata</taxon>
        <taxon>Craniata</taxon>
        <taxon>Vertebrata</taxon>
        <taxon>Euteleostomi</taxon>
        <taxon>Actinopterygii</taxon>
        <taxon>Neopterygii</taxon>
        <taxon>Teleostei</taxon>
        <taxon>Neoteleostei</taxon>
        <taxon>Acanthomorphata</taxon>
        <taxon>Eupercaria</taxon>
        <taxon>Sciaenidae</taxon>
        <taxon>Collichthys</taxon>
    </lineage>
</organism>
<evidence type="ECO:0000256" key="11">
    <source>
        <dbReference type="ARBA" id="ARBA00023049"/>
    </source>
</evidence>
<dbReference type="InterPro" id="IPR055220">
    <property type="entry name" value="SPRTN_ZBD"/>
</dbReference>
<sequence>MDDDFLLAVQLQEQFNNEYETSLFPSKGFEDNSLGQSSKKRKVEVGAGGGGDVVPYWKQPAVRPERPLSIVDETWEMLDPNPDVRAMFLEFNDTFFWGKLCGVEVKWSPRMTLCAGVCSYEGRGGLCSIRLSEPLLKLRPRKDLVETLLHEMIHALLFVTQNNRDRDGHGPEFCKHMNRINSATGTKISIYHSFHDEVDVYRQHWWKCNGPCQNRKPYFGFVKRAMNRAPSSLDPWWEDHRRTCGGTYTKVKEPEGYGKKGKKDGKKDGKTSEKKAPGNGKPLSTTPAPGSQDIRNVIPFSGKGVVLGGSSQPSSKPLVPVVTTSSSSLVSSPKKPCTPSSPAKSISSPVHNKGLSGAFPSIRPATSTGLKPPTKRSVSNTRVFVNINGSPVRLSKSHGSSSSGSQEANKIKQRFIEDLFSSTSSRKSGSLSSTSNTETKKDSLTSPNRAASSSFPKQQSTHSASSPRTSNPSSSQSKSSVVSTGTKGSPVKPTQSKYFNHSNGDSTSGAAGGGQPSRKRPWDDRSSSAAIFNFFTKTLGGDSAASRESAKATSPAMQQRTATATTTSSSSSTSSLHSSAGPHSVSSSSSSSSSALMVSCPVCQAKVQESKINQHLDSCLS</sequence>
<evidence type="ECO:0000256" key="14">
    <source>
        <dbReference type="ARBA" id="ARBA00023885"/>
    </source>
</evidence>
<dbReference type="GO" id="GO:0003697">
    <property type="term" value="F:single-stranded DNA binding"/>
    <property type="evidence" value="ECO:0007669"/>
    <property type="project" value="InterPro"/>
</dbReference>
<feature type="compositionally biased region" description="Polar residues" evidence="17">
    <location>
        <begin position="492"/>
        <end position="509"/>
    </location>
</feature>
<dbReference type="GO" id="GO:0008270">
    <property type="term" value="F:zinc ion binding"/>
    <property type="evidence" value="ECO:0007669"/>
    <property type="project" value="UniProtKB-KW"/>
</dbReference>
<evidence type="ECO:0000256" key="10">
    <source>
        <dbReference type="ARBA" id="ARBA00022833"/>
    </source>
</evidence>
<evidence type="ECO:0000256" key="3">
    <source>
        <dbReference type="ARBA" id="ARBA00010724"/>
    </source>
</evidence>
<dbReference type="Gene3D" id="3.30.160.60">
    <property type="entry name" value="Classic Zinc Finger"/>
    <property type="match status" value="1"/>
</dbReference>
<keyword evidence="9" id="KW-0378">Hydrolase</keyword>
<feature type="compositionally biased region" description="Polar residues" evidence="17">
    <location>
        <begin position="551"/>
        <end position="560"/>
    </location>
</feature>
<evidence type="ECO:0000256" key="13">
    <source>
        <dbReference type="ARBA" id="ARBA00023242"/>
    </source>
</evidence>
<dbReference type="EMBL" id="CM014086">
    <property type="protein sequence ID" value="TKS75524.1"/>
    <property type="molecule type" value="Genomic_DNA"/>
</dbReference>
<dbReference type="GO" id="GO:0006508">
    <property type="term" value="P:proteolysis"/>
    <property type="evidence" value="ECO:0007669"/>
    <property type="project" value="UniProtKB-KW"/>
</dbReference>
<dbReference type="GO" id="GO:0004222">
    <property type="term" value="F:metalloendopeptidase activity"/>
    <property type="evidence" value="ECO:0007669"/>
    <property type="project" value="InterPro"/>
</dbReference>
<protein>
    <recommendedName>
        <fullName evidence="14">DNA-dependent metalloprotease SPRTN</fullName>
    </recommendedName>
    <alternativeName>
        <fullName evidence="15">Protein with SprT-like domain at the N terminus</fullName>
    </alternativeName>
</protein>
<comment type="subcellular location">
    <subcellularLocation>
        <location evidence="2">Chromosome</location>
    </subcellularLocation>
    <subcellularLocation>
        <location evidence="1">Nucleus</location>
    </subcellularLocation>
</comment>
<dbReference type="PANTHER" id="PTHR21220">
    <property type="entry name" value="DNA-DEPENDENT METALLOPROTEASE SPRTN"/>
    <property type="match status" value="1"/>
</dbReference>
<dbReference type="InterPro" id="IPR044245">
    <property type="entry name" value="Spartan"/>
</dbReference>
<feature type="domain" description="UBZ4-type" evidence="18">
    <location>
        <begin position="597"/>
        <end position="621"/>
    </location>
</feature>
<dbReference type="Proteomes" id="UP000298787">
    <property type="component" value="Chromosome 9"/>
</dbReference>
<dbReference type="PANTHER" id="PTHR21220:SF0">
    <property type="entry name" value="DNA-DEPENDENT METALLOPROTEASE SPRTN"/>
    <property type="match status" value="1"/>
</dbReference>
<dbReference type="SMART" id="SM00734">
    <property type="entry name" value="ZnF_Rad18"/>
    <property type="match status" value="1"/>
</dbReference>
<comment type="similarity">
    <text evidence="3">Belongs to the Spartan family.</text>
</comment>
<evidence type="ECO:0000256" key="6">
    <source>
        <dbReference type="ARBA" id="ARBA00022723"/>
    </source>
</evidence>
<evidence type="ECO:0000256" key="5">
    <source>
        <dbReference type="ARBA" id="ARBA00022670"/>
    </source>
</evidence>
<accession>A0A4U5UKX0</accession>
<keyword evidence="5" id="KW-0645">Protease</keyword>
<feature type="region of interest" description="Disordered" evidence="17">
    <location>
        <begin position="247"/>
        <end position="296"/>
    </location>
</feature>
<evidence type="ECO:0000313" key="20">
    <source>
        <dbReference type="Proteomes" id="UP000298787"/>
    </source>
</evidence>
<keyword evidence="4" id="KW-0158">Chromosome</keyword>
<feature type="region of interest" description="Disordered" evidence="17">
    <location>
        <begin position="325"/>
        <end position="525"/>
    </location>
</feature>
<dbReference type="GO" id="GO:0006281">
    <property type="term" value="P:DNA repair"/>
    <property type="evidence" value="ECO:0007669"/>
    <property type="project" value="UniProtKB-KW"/>
</dbReference>
<dbReference type="SMART" id="SM00731">
    <property type="entry name" value="SprT"/>
    <property type="match status" value="1"/>
</dbReference>
<evidence type="ECO:0000259" key="18">
    <source>
        <dbReference type="PROSITE" id="PS51908"/>
    </source>
</evidence>
<dbReference type="InterPro" id="IPR006640">
    <property type="entry name" value="SprT-like_domain"/>
</dbReference>
<feature type="compositionally biased region" description="Low complexity" evidence="17">
    <location>
        <begin position="561"/>
        <end position="593"/>
    </location>
</feature>
<keyword evidence="8 16" id="KW-0863">Zinc-finger</keyword>
<feature type="compositionally biased region" description="Low complexity" evidence="17">
    <location>
        <begin position="325"/>
        <end position="345"/>
    </location>
</feature>
<evidence type="ECO:0000256" key="12">
    <source>
        <dbReference type="ARBA" id="ARBA00023204"/>
    </source>
</evidence>
<dbReference type="AlphaFoldDB" id="A0A4U5UKX0"/>
<feature type="compositionally biased region" description="Low complexity" evidence="17">
    <location>
        <begin position="463"/>
        <end position="491"/>
    </location>
</feature>
<reference evidence="19 20" key="1">
    <citation type="submission" date="2019-01" db="EMBL/GenBank/DDBJ databases">
        <title>Genome Assembly of Collichthys lucidus.</title>
        <authorList>
            <person name="Cai M."/>
            <person name="Xiao S."/>
        </authorList>
    </citation>
    <scope>NUCLEOTIDE SEQUENCE [LARGE SCALE GENOMIC DNA]</scope>
    <source>
        <strain evidence="19">JT15FE1705JMU</strain>
        <tissue evidence="19">Muscle</tissue>
    </source>
</reference>
<dbReference type="GO" id="GO:0031593">
    <property type="term" value="F:polyubiquitin modification-dependent protein binding"/>
    <property type="evidence" value="ECO:0007669"/>
    <property type="project" value="TreeGrafter"/>
</dbReference>
<keyword evidence="12 16" id="KW-0234">DNA repair</keyword>
<dbReference type="STRING" id="240159.A0A4U5UKX0"/>
<keyword evidence="7 16" id="KW-0227">DNA damage</keyword>
<evidence type="ECO:0000313" key="19">
    <source>
        <dbReference type="EMBL" id="TKS75524.1"/>
    </source>
</evidence>
<feature type="compositionally biased region" description="Basic and acidic residues" evidence="17">
    <location>
        <begin position="265"/>
        <end position="276"/>
    </location>
</feature>
<evidence type="ECO:0000256" key="7">
    <source>
        <dbReference type="ARBA" id="ARBA00022763"/>
    </source>
</evidence>
<evidence type="ECO:0000256" key="2">
    <source>
        <dbReference type="ARBA" id="ARBA00004286"/>
    </source>
</evidence>